<gene>
    <name evidence="9" type="ORF">LF1_36000</name>
</gene>
<feature type="transmembrane region" description="Helical" evidence="7">
    <location>
        <begin position="704"/>
        <end position="722"/>
    </location>
</feature>
<dbReference type="Pfam" id="PF02687">
    <property type="entry name" value="FtsX"/>
    <property type="match status" value="2"/>
</dbReference>
<comment type="subcellular location">
    <subcellularLocation>
        <location evidence="1">Cell membrane</location>
        <topology evidence="1">Multi-pass membrane protein</topology>
    </subcellularLocation>
</comment>
<feature type="domain" description="ABC3 transporter permease C-terminal" evidence="8">
    <location>
        <begin position="554"/>
        <end position="665"/>
    </location>
</feature>
<evidence type="ECO:0000256" key="2">
    <source>
        <dbReference type="ARBA" id="ARBA00022475"/>
    </source>
</evidence>
<keyword evidence="10" id="KW-1185">Reference proteome</keyword>
<dbReference type="Proteomes" id="UP000322699">
    <property type="component" value="Unassembled WGS sequence"/>
</dbReference>
<name>A0A5B1CKG9_9BACT</name>
<proteinExistence type="predicted"/>
<accession>A0A5B1CKG9</accession>
<feature type="transmembrane region" description="Helical" evidence="7">
    <location>
        <begin position="1045"/>
        <end position="1066"/>
    </location>
</feature>
<feature type="transmembrane region" description="Helical" evidence="7">
    <location>
        <begin position="551"/>
        <end position="575"/>
    </location>
</feature>
<evidence type="ECO:0000256" key="7">
    <source>
        <dbReference type="SAM" id="Phobius"/>
    </source>
</evidence>
<feature type="region of interest" description="Disordered" evidence="6">
    <location>
        <begin position="416"/>
        <end position="436"/>
    </location>
</feature>
<organism evidence="9 10">
    <name type="scientific">Rubripirellula obstinata</name>
    <dbReference type="NCBI Taxonomy" id="406547"/>
    <lineage>
        <taxon>Bacteria</taxon>
        <taxon>Pseudomonadati</taxon>
        <taxon>Planctomycetota</taxon>
        <taxon>Planctomycetia</taxon>
        <taxon>Pirellulales</taxon>
        <taxon>Pirellulaceae</taxon>
        <taxon>Rubripirellula</taxon>
    </lineage>
</organism>
<evidence type="ECO:0000256" key="5">
    <source>
        <dbReference type="ARBA" id="ARBA00023136"/>
    </source>
</evidence>
<dbReference type="GO" id="GO:0005886">
    <property type="term" value="C:plasma membrane"/>
    <property type="evidence" value="ECO:0007669"/>
    <property type="project" value="UniProtKB-SubCell"/>
</dbReference>
<evidence type="ECO:0000313" key="9">
    <source>
        <dbReference type="EMBL" id="KAA1261056.1"/>
    </source>
</evidence>
<feature type="domain" description="ABC3 transporter permease C-terminal" evidence="8">
    <location>
        <begin position="1046"/>
        <end position="1154"/>
    </location>
</feature>
<dbReference type="OrthoDB" id="219657at2"/>
<evidence type="ECO:0000256" key="3">
    <source>
        <dbReference type="ARBA" id="ARBA00022692"/>
    </source>
</evidence>
<feature type="transmembrane region" description="Helical" evidence="7">
    <location>
        <begin position="648"/>
        <end position="670"/>
    </location>
</feature>
<dbReference type="AlphaFoldDB" id="A0A5B1CKG9"/>
<evidence type="ECO:0000256" key="1">
    <source>
        <dbReference type="ARBA" id="ARBA00004651"/>
    </source>
</evidence>
<feature type="transmembrane region" description="Helical" evidence="7">
    <location>
        <begin position="20"/>
        <end position="43"/>
    </location>
</feature>
<feature type="transmembrane region" description="Helical" evidence="7">
    <location>
        <begin position="604"/>
        <end position="628"/>
    </location>
</feature>
<evidence type="ECO:0000256" key="4">
    <source>
        <dbReference type="ARBA" id="ARBA00022989"/>
    </source>
</evidence>
<sequence length="1162" mass="125257">MTSAPLSTWGFILASIRHYWRISAAVAIGVATATAVITGALLVGDSMRGSLADLTIQRLGSTESMVAPMGFFDSDGIAGDDLQPIPLIYFPTGIAESKVDSDDNDDGSDLIRRAGSVQIIGIDQDFWNLDSLGIRPAEFPSDDGVVINASAADELGVQKGDLITVRLPAEQAVPADSPLGRRDATSEGLPRMKVVAVIEDRGLGRFSLSPSQAAPQNIYVSRTLIGEVLDRDGQANMLLFDREIETGDLNVGVDDLGLSLRRITKNFEDEAVFDYYTLTSDRLLLPETVVDEVIREFGSQKVVPITTYLANAIERLDESGAVVASVPYSTITAMDSSNDVPLDFTIPASESSKSDSTVVPLVINSWASEQLGAEVGTKLRVAYYEPEVENGKEIERYFDAVVTEVVPITEPSRPYRRRSAAQFDQPPTVYNDPDLTPLVPGVTDQDSISDWDLPFQLQRKINSADDDYWNDYRLTPKAFLPLSEGHRLFGSRFGDTTSLRIDAAAATDLESLQSKINELLRPHLSDLGWEAIPIRRQQLAASRGTTPFDGLFLALSFFVIAAAVLLIAMLLRLGLTERTQQMGTMMAMGWTPSTTRAAMMGEGVITSGIGAMLGIVGGIAYAWCVLWALRTAWVGAVTVPFLTFHYTFTSLAIGAIAGFATAAMTLWFTTRWLTKVNAQRLLGGGDVDVVSYSTSNTKSSRIPWIARGMAVFALLLGCFGAISGGQAAAGGFIGGGMMLLMAALLAIFHRLAQGRHSLGAKETPLSISRLSTLNASRRPLRSTMTIGLMAVASFLIIAISAFRLQPSEGGTGGFELMARSAQPVFIDLQDPKARQETFGRSAADLNEITIAPMRLRLGQDASCNNLYQATKPTVIGVPTKFGNLINRRDSIAGFDWASHADLQEGETPWDNLSRHASGTESDPIPVVIDQNTAMWSLQMTGGIGQVKSFEYEAGKPVFFEVVGLLSNSVLQGQLLIGETNFETTFPDISGYQFFLFDTPAEKADTVSALLESRLGDVGMDVSSASDVLAGMLAVQNTYLRTFQSLGALGLLLGTVGLAVAQIRSVIERRSELAVMRSMGFTRSRLSLMVITETASLLVMGIGCGLLCAVLAVLPHAWFSGVRPPIVEPVMIVVGILLFGLGAGWLATRRISRMPLIDSLRAQ</sequence>
<protein>
    <submittedName>
        <fullName evidence="9">FtsX-like permease family protein</fullName>
    </submittedName>
</protein>
<keyword evidence="3 7" id="KW-0812">Transmembrane</keyword>
<feature type="transmembrane region" description="Helical" evidence="7">
    <location>
        <begin position="786"/>
        <end position="804"/>
    </location>
</feature>
<dbReference type="EMBL" id="VRLW01000001">
    <property type="protein sequence ID" value="KAA1261056.1"/>
    <property type="molecule type" value="Genomic_DNA"/>
</dbReference>
<evidence type="ECO:0000256" key="6">
    <source>
        <dbReference type="SAM" id="MobiDB-lite"/>
    </source>
</evidence>
<feature type="transmembrane region" description="Helical" evidence="7">
    <location>
        <begin position="728"/>
        <end position="748"/>
    </location>
</feature>
<dbReference type="InterPro" id="IPR051125">
    <property type="entry name" value="ABC-4/HrtB_transporter"/>
</dbReference>
<dbReference type="RefSeq" id="WP_068258195.1">
    <property type="nucleotide sequence ID" value="NZ_LWSK01000003.1"/>
</dbReference>
<evidence type="ECO:0000313" key="10">
    <source>
        <dbReference type="Proteomes" id="UP000322699"/>
    </source>
</evidence>
<feature type="transmembrane region" description="Helical" evidence="7">
    <location>
        <begin position="1125"/>
        <end position="1146"/>
    </location>
</feature>
<comment type="caution">
    <text evidence="9">The sequence shown here is derived from an EMBL/GenBank/DDBJ whole genome shotgun (WGS) entry which is preliminary data.</text>
</comment>
<keyword evidence="2" id="KW-1003">Cell membrane</keyword>
<keyword evidence="4 7" id="KW-1133">Transmembrane helix</keyword>
<keyword evidence="5 7" id="KW-0472">Membrane</keyword>
<evidence type="ECO:0000259" key="8">
    <source>
        <dbReference type="Pfam" id="PF02687"/>
    </source>
</evidence>
<dbReference type="PANTHER" id="PTHR43738">
    <property type="entry name" value="ABC TRANSPORTER, MEMBRANE PROTEIN"/>
    <property type="match status" value="1"/>
</dbReference>
<dbReference type="InterPro" id="IPR003838">
    <property type="entry name" value="ABC3_permease_C"/>
</dbReference>
<feature type="transmembrane region" description="Helical" evidence="7">
    <location>
        <begin position="1087"/>
        <end position="1113"/>
    </location>
</feature>
<reference evidence="9 10" key="1">
    <citation type="submission" date="2019-08" db="EMBL/GenBank/DDBJ databases">
        <title>Deep-cultivation of Planctomycetes and their phenomic and genomic characterization uncovers novel biology.</title>
        <authorList>
            <person name="Wiegand S."/>
            <person name="Jogler M."/>
            <person name="Boedeker C."/>
            <person name="Pinto D."/>
            <person name="Vollmers J."/>
            <person name="Rivas-Marin E."/>
            <person name="Kohn T."/>
            <person name="Peeters S.H."/>
            <person name="Heuer A."/>
            <person name="Rast P."/>
            <person name="Oberbeckmann S."/>
            <person name="Bunk B."/>
            <person name="Jeske O."/>
            <person name="Meyerdierks A."/>
            <person name="Storesund J.E."/>
            <person name="Kallscheuer N."/>
            <person name="Luecker S."/>
            <person name="Lage O.M."/>
            <person name="Pohl T."/>
            <person name="Merkel B.J."/>
            <person name="Hornburger P."/>
            <person name="Mueller R.-W."/>
            <person name="Bruemmer F."/>
            <person name="Labrenz M."/>
            <person name="Spormann A.M."/>
            <person name="Op Den Camp H."/>
            <person name="Overmann J."/>
            <person name="Amann R."/>
            <person name="Jetten M.S.M."/>
            <person name="Mascher T."/>
            <person name="Medema M.H."/>
            <person name="Devos D.P."/>
            <person name="Kaster A.-K."/>
            <person name="Ovreas L."/>
            <person name="Rohde M."/>
            <person name="Galperin M.Y."/>
            <person name="Jogler C."/>
        </authorList>
    </citation>
    <scope>NUCLEOTIDE SEQUENCE [LARGE SCALE GENOMIC DNA]</scope>
    <source>
        <strain evidence="9 10">LF1</strain>
    </source>
</reference>
<dbReference type="PANTHER" id="PTHR43738:SF2">
    <property type="entry name" value="ABC TRANSPORTER PERMEASE"/>
    <property type="match status" value="1"/>
</dbReference>